<keyword evidence="2" id="KW-1185">Reference proteome</keyword>
<proteinExistence type="predicted"/>
<dbReference type="Proteomes" id="UP000765507">
    <property type="component" value="Unassembled WGS sequence"/>
</dbReference>
<accession>A0A8T1S8B4</accession>
<evidence type="ECO:0000313" key="2">
    <source>
        <dbReference type="Proteomes" id="UP000765507"/>
    </source>
</evidence>
<dbReference type="OrthoDB" id="10312652at2759"/>
<feature type="non-terminal residue" evidence="1">
    <location>
        <position position="1"/>
    </location>
</feature>
<reference evidence="1 2" key="1">
    <citation type="journal article" date="2020" name="G3 (Bethesda)">
        <title>Draft Genome of the Common Snapping Turtle, Chelydra serpentina, a Model for Phenotypic Plasticity in Reptiles.</title>
        <authorList>
            <person name="Das D."/>
            <person name="Singh S.K."/>
            <person name="Bierstedt J."/>
            <person name="Erickson A."/>
            <person name="Galli G.L.J."/>
            <person name="Crossley D.A. 2nd"/>
            <person name="Rhen T."/>
        </authorList>
    </citation>
    <scope>NUCLEOTIDE SEQUENCE [LARGE SCALE GENOMIC DNA]</scope>
    <source>
        <strain evidence="1">KW</strain>
    </source>
</reference>
<comment type="caution">
    <text evidence="1">The sequence shown here is derived from an EMBL/GenBank/DDBJ whole genome shotgun (WGS) entry which is preliminary data.</text>
</comment>
<protein>
    <submittedName>
        <fullName evidence="1">Uncharacterized protein</fullName>
    </submittedName>
</protein>
<dbReference type="AlphaFoldDB" id="A0A8T1S8B4"/>
<evidence type="ECO:0000313" key="1">
    <source>
        <dbReference type="EMBL" id="KAG6924824.1"/>
    </source>
</evidence>
<organism evidence="1 2">
    <name type="scientific">Chelydra serpentina</name>
    <name type="common">Snapping turtle</name>
    <name type="synonym">Testudo serpentina</name>
    <dbReference type="NCBI Taxonomy" id="8475"/>
    <lineage>
        <taxon>Eukaryota</taxon>
        <taxon>Metazoa</taxon>
        <taxon>Chordata</taxon>
        <taxon>Craniata</taxon>
        <taxon>Vertebrata</taxon>
        <taxon>Euteleostomi</taxon>
        <taxon>Archelosauria</taxon>
        <taxon>Testudinata</taxon>
        <taxon>Testudines</taxon>
        <taxon>Cryptodira</taxon>
        <taxon>Durocryptodira</taxon>
        <taxon>Americhelydia</taxon>
        <taxon>Chelydroidea</taxon>
        <taxon>Chelydridae</taxon>
        <taxon>Chelydra</taxon>
    </lineage>
</organism>
<dbReference type="EMBL" id="JAHGAV010000526">
    <property type="protein sequence ID" value="KAG6924824.1"/>
    <property type="molecule type" value="Genomic_DNA"/>
</dbReference>
<sequence>EREREREREREVLQFDPARHFTHISLHMKYFCRNVMLVKGAGSAAPEIEILYPRDRHCEAARDLPFSFSEILFSLHYPLDDEGMREQNCIGVGRQPEFELR</sequence>
<gene>
    <name evidence="1" type="ORF">G0U57_016430</name>
</gene>
<name>A0A8T1S8B4_CHESE</name>